<feature type="binding site" evidence="8">
    <location>
        <position position="15"/>
    </location>
    <ligand>
        <name>Zn(2+)</name>
        <dbReference type="ChEBI" id="CHEBI:29105"/>
    </ligand>
</feature>
<evidence type="ECO:0000259" key="10">
    <source>
        <dbReference type="PROSITE" id="PS50157"/>
    </source>
</evidence>
<protein>
    <recommendedName>
        <fullName evidence="14">Zinc finger protein</fullName>
    </recommendedName>
</protein>
<feature type="compositionally biased region" description="Basic residues" evidence="9">
    <location>
        <begin position="314"/>
        <end position="339"/>
    </location>
</feature>
<feature type="domain" description="C2H2-type" evidence="10">
    <location>
        <begin position="476"/>
        <end position="503"/>
    </location>
</feature>
<dbReference type="SMART" id="SM00868">
    <property type="entry name" value="zf-AD"/>
    <property type="match status" value="1"/>
</dbReference>
<feature type="domain" description="C2H2-type" evidence="10">
    <location>
        <begin position="448"/>
        <end position="475"/>
    </location>
</feature>
<evidence type="ECO:0000256" key="1">
    <source>
        <dbReference type="ARBA" id="ARBA00004123"/>
    </source>
</evidence>
<feature type="domain" description="C2H2-type" evidence="10">
    <location>
        <begin position="531"/>
        <end position="558"/>
    </location>
</feature>
<evidence type="ECO:0000256" key="3">
    <source>
        <dbReference type="ARBA" id="ARBA00022737"/>
    </source>
</evidence>
<proteinExistence type="predicted"/>
<keyword evidence="3" id="KW-0677">Repeat</keyword>
<dbReference type="Gene3D" id="3.40.1800.20">
    <property type="match status" value="1"/>
</dbReference>
<evidence type="ECO:0000256" key="4">
    <source>
        <dbReference type="ARBA" id="ARBA00022771"/>
    </source>
</evidence>
<dbReference type="FunFam" id="3.30.160.60:FF:000446">
    <property type="entry name" value="Zinc finger protein"/>
    <property type="match status" value="1"/>
</dbReference>
<dbReference type="PROSITE" id="PS51915">
    <property type="entry name" value="ZAD"/>
    <property type="match status" value="1"/>
</dbReference>
<gene>
    <name evidence="12" type="ORF">RN001_007691</name>
</gene>
<accession>A0AAN7Q4I4</accession>
<dbReference type="SMART" id="SM00355">
    <property type="entry name" value="ZnF_C2H2"/>
    <property type="match status" value="9"/>
</dbReference>
<feature type="binding site" evidence="8">
    <location>
        <position position="64"/>
    </location>
    <ligand>
        <name>Zn(2+)</name>
        <dbReference type="ChEBI" id="CHEBI:29105"/>
    </ligand>
</feature>
<keyword evidence="4 7" id="KW-0863">Zinc-finger</keyword>
<dbReference type="EMBL" id="JARPUR010000003">
    <property type="protein sequence ID" value="KAK4879545.1"/>
    <property type="molecule type" value="Genomic_DNA"/>
</dbReference>
<evidence type="ECO:0000259" key="11">
    <source>
        <dbReference type="PROSITE" id="PS51915"/>
    </source>
</evidence>
<dbReference type="AlphaFoldDB" id="A0AAN7Q4I4"/>
<evidence type="ECO:0000256" key="9">
    <source>
        <dbReference type="SAM" id="MobiDB-lite"/>
    </source>
</evidence>
<feature type="domain" description="ZAD" evidence="11">
    <location>
        <begin position="10"/>
        <end position="88"/>
    </location>
</feature>
<feature type="domain" description="C2H2-type" evidence="10">
    <location>
        <begin position="559"/>
        <end position="587"/>
    </location>
</feature>
<dbReference type="FunFam" id="3.30.160.60:FF:000110">
    <property type="entry name" value="Zinc finger protein-like"/>
    <property type="match status" value="1"/>
</dbReference>
<dbReference type="Pfam" id="PF07776">
    <property type="entry name" value="zf-AD"/>
    <property type="match status" value="1"/>
</dbReference>
<keyword evidence="2 8" id="KW-0479">Metal-binding</keyword>
<feature type="domain" description="C2H2-type" evidence="10">
    <location>
        <begin position="413"/>
        <end position="441"/>
    </location>
</feature>
<dbReference type="Gene3D" id="3.30.160.60">
    <property type="entry name" value="Classic Zinc Finger"/>
    <property type="match status" value="7"/>
</dbReference>
<evidence type="ECO:0000256" key="7">
    <source>
        <dbReference type="PROSITE-ProRule" id="PRU00042"/>
    </source>
</evidence>
<dbReference type="Pfam" id="PF00096">
    <property type="entry name" value="zf-C2H2"/>
    <property type="match status" value="3"/>
</dbReference>
<dbReference type="InterPro" id="IPR012934">
    <property type="entry name" value="Znf_AD"/>
</dbReference>
<evidence type="ECO:0000256" key="2">
    <source>
        <dbReference type="ARBA" id="ARBA00022723"/>
    </source>
</evidence>
<dbReference type="GO" id="GO:0008270">
    <property type="term" value="F:zinc ion binding"/>
    <property type="evidence" value="ECO:0007669"/>
    <property type="project" value="UniProtKB-UniRule"/>
</dbReference>
<dbReference type="SUPFAM" id="SSF57716">
    <property type="entry name" value="Glucocorticoid receptor-like (DNA-binding domain)"/>
    <property type="match status" value="1"/>
</dbReference>
<dbReference type="InterPro" id="IPR050331">
    <property type="entry name" value="Zinc_finger"/>
</dbReference>
<dbReference type="GO" id="GO:0005634">
    <property type="term" value="C:nucleus"/>
    <property type="evidence" value="ECO:0007669"/>
    <property type="project" value="UniProtKB-SubCell"/>
</dbReference>
<dbReference type="SUPFAM" id="SSF57667">
    <property type="entry name" value="beta-beta-alpha zinc fingers"/>
    <property type="match status" value="5"/>
</dbReference>
<dbReference type="Proteomes" id="UP001353858">
    <property type="component" value="Unassembled WGS sequence"/>
</dbReference>
<dbReference type="FunFam" id="3.30.160.60:FF:000145">
    <property type="entry name" value="Zinc finger protein 574"/>
    <property type="match status" value="1"/>
</dbReference>
<comment type="subcellular location">
    <subcellularLocation>
        <location evidence="1">Nucleus</location>
    </subcellularLocation>
</comment>
<evidence type="ECO:0000256" key="8">
    <source>
        <dbReference type="PROSITE-ProRule" id="PRU01263"/>
    </source>
</evidence>
<evidence type="ECO:0000256" key="5">
    <source>
        <dbReference type="ARBA" id="ARBA00022833"/>
    </source>
</evidence>
<evidence type="ECO:0008006" key="14">
    <source>
        <dbReference type="Google" id="ProtNLM"/>
    </source>
</evidence>
<organism evidence="12 13">
    <name type="scientific">Aquatica leii</name>
    <dbReference type="NCBI Taxonomy" id="1421715"/>
    <lineage>
        <taxon>Eukaryota</taxon>
        <taxon>Metazoa</taxon>
        <taxon>Ecdysozoa</taxon>
        <taxon>Arthropoda</taxon>
        <taxon>Hexapoda</taxon>
        <taxon>Insecta</taxon>
        <taxon>Pterygota</taxon>
        <taxon>Neoptera</taxon>
        <taxon>Endopterygota</taxon>
        <taxon>Coleoptera</taxon>
        <taxon>Polyphaga</taxon>
        <taxon>Elateriformia</taxon>
        <taxon>Elateroidea</taxon>
        <taxon>Lampyridae</taxon>
        <taxon>Luciolinae</taxon>
        <taxon>Aquatica</taxon>
    </lineage>
</organism>
<evidence type="ECO:0000256" key="6">
    <source>
        <dbReference type="ARBA" id="ARBA00023242"/>
    </source>
</evidence>
<feature type="domain" description="C2H2-type" evidence="10">
    <location>
        <begin position="387"/>
        <end position="414"/>
    </location>
</feature>
<feature type="domain" description="C2H2-type" evidence="10">
    <location>
        <begin position="185"/>
        <end position="212"/>
    </location>
</feature>
<dbReference type="InterPro" id="IPR013087">
    <property type="entry name" value="Znf_C2H2_type"/>
</dbReference>
<name>A0AAN7Q4I4_9COLE</name>
<dbReference type="GO" id="GO:0010468">
    <property type="term" value="P:regulation of gene expression"/>
    <property type="evidence" value="ECO:0007669"/>
    <property type="project" value="TreeGrafter"/>
</dbReference>
<dbReference type="PROSITE" id="PS50157">
    <property type="entry name" value="ZINC_FINGER_C2H2_2"/>
    <property type="match status" value="9"/>
</dbReference>
<keyword evidence="6" id="KW-0539">Nucleus</keyword>
<dbReference type="PANTHER" id="PTHR16515">
    <property type="entry name" value="PR DOMAIN ZINC FINGER PROTEIN"/>
    <property type="match status" value="1"/>
</dbReference>
<keyword evidence="13" id="KW-1185">Reference proteome</keyword>
<evidence type="ECO:0000313" key="13">
    <source>
        <dbReference type="Proteomes" id="UP001353858"/>
    </source>
</evidence>
<dbReference type="Pfam" id="PF13912">
    <property type="entry name" value="zf-C2H2_6"/>
    <property type="match status" value="3"/>
</dbReference>
<evidence type="ECO:0000313" key="12">
    <source>
        <dbReference type="EMBL" id="KAK4879545.1"/>
    </source>
</evidence>
<feature type="domain" description="C2H2-type" evidence="10">
    <location>
        <begin position="505"/>
        <end position="532"/>
    </location>
</feature>
<dbReference type="PANTHER" id="PTHR16515:SF66">
    <property type="entry name" value="C2H2-TYPE DOMAIN-CONTAINING PROTEIN"/>
    <property type="match status" value="1"/>
</dbReference>
<keyword evidence="5 8" id="KW-0862">Zinc</keyword>
<feature type="binding site" evidence="8">
    <location>
        <position position="12"/>
    </location>
    <ligand>
        <name>Zn(2+)</name>
        <dbReference type="ChEBI" id="CHEBI:29105"/>
    </ligand>
</feature>
<dbReference type="PROSITE" id="PS00028">
    <property type="entry name" value="ZINC_FINGER_C2H2_1"/>
    <property type="match status" value="9"/>
</dbReference>
<dbReference type="GO" id="GO:0003677">
    <property type="term" value="F:DNA binding"/>
    <property type="evidence" value="ECO:0007669"/>
    <property type="project" value="UniProtKB-KW"/>
</dbReference>
<comment type="caution">
    <text evidence="12">The sequence shown here is derived from an EMBL/GenBank/DDBJ whole genome shotgun (WGS) entry which is preliminary data.</text>
</comment>
<reference evidence="13" key="1">
    <citation type="submission" date="2023-01" db="EMBL/GenBank/DDBJ databases">
        <title>Key to firefly adult light organ development and bioluminescence: homeobox transcription factors regulate luciferase expression and transportation to peroxisome.</title>
        <authorList>
            <person name="Fu X."/>
        </authorList>
    </citation>
    <scope>NUCLEOTIDE SEQUENCE [LARGE SCALE GENOMIC DNA]</scope>
</reference>
<feature type="region of interest" description="Disordered" evidence="9">
    <location>
        <begin position="287"/>
        <end position="346"/>
    </location>
</feature>
<sequence>MENIEHHFNKICRVCKSISSVMQYIFVNNGSTDDCPRIDEMLMACSAVVVNYGDGLPNLICSSCNEKLTNAYQFKQLCERTDSTLRQYLKDAENCTYKEFTSNENDSVIINEGTKENEDVSYVNEEKDYKEIEVEIKLDLDDNDQEFSCGSKTDFIEFVDNNELFLISHACPKCAMEQCKCDQIHICDICNKGFNEQDSLTIHKKLHINEMPDLENLHDMGEDIDIEYCVLNGNDMIPMFSNIETEPNNLHVSEKEVFDFESSGLEKPINIEDIASIDTEELKEKNKTKEKMLQNPKKQQTVVTERLQDSSCRSSKRSPKKCLSKSRKRRPTSNKVRSKRATETDNGIASADAIKNRKFTCIICNKKVGRRDHLTRHMLCHSEEKLFGCEFCDKRYNRTDTLRNHMKMHSLDYECRICKEPFGNLSTLENHLTFKHNIRENINSNINYRCSECFESFISEKSRNAHMIHHLYNKNLQCHICKKSFISRENLTEHVKLHSEHSIKLKCSECEQRFIRAQDLITHMQQHRTIHPCTICNKKFGRNSNLKAHMKTHNVEKPYRCKYCQAAFTQENYLNSHIQQRHNKKRITSK</sequence>
<feature type="domain" description="C2H2-type" evidence="10">
    <location>
        <begin position="359"/>
        <end position="386"/>
    </location>
</feature>
<dbReference type="InterPro" id="IPR036236">
    <property type="entry name" value="Znf_C2H2_sf"/>
</dbReference>
<feature type="binding site" evidence="8">
    <location>
        <position position="61"/>
    </location>
    <ligand>
        <name>Zn(2+)</name>
        <dbReference type="ChEBI" id="CHEBI:29105"/>
    </ligand>
</feature>
<dbReference type="Pfam" id="PF13894">
    <property type="entry name" value="zf-C2H2_4"/>
    <property type="match status" value="1"/>
</dbReference>